<comment type="subcellular location">
    <subcellularLocation>
        <location evidence="1">Cell membrane</location>
    </subcellularLocation>
</comment>
<dbReference type="Proteomes" id="UP001589755">
    <property type="component" value="Unassembled WGS sequence"/>
</dbReference>
<feature type="domain" description="Bacterial sugar transferase" evidence="11">
    <location>
        <begin position="83"/>
        <end position="274"/>
    </location>
</feature>
<keyword evidence="4 12" id="KW-0808">Transferase</keyword>
<comment type="caution">
    <text evidence="12">The sequence shown here is derived from an EMBL/GenBank/DDBJ whole genome shotgun (WGS) entry which is preliminary data.</text>
</comment>
<dbReference type="GO" id="GO:0016740">
    <property type="term" value="F:transferase activity"/>
    <property type="evidence" value="ECO:0007669"/>
    <property type="project" value="UniProtKB-KW"/>
</dbReference>
<organism evidence="12 13">
    <name type="scientific">Chelativorans intermedius</name>
    <dbReference type="NCBI Taxonomy" id="515947"/>
    <lineage>
        <taxon>Bacteria</taxon>
        <taxon>Pseudomonadati</taxon>
        <taxon>Pseudomonadota</taxon>
        <taxon>Alphaproteobacteria</taxon>
        <taxon>Hyphomicrobiales</taxon>
        <taxon>Phyllobacteriaceae</taxon>
        <taxon>Chelativorans</taxon>
    </lineage>
</organism>
<proteinExistence type="inferred from homology"/>
<sequence>MAAAMGVNARNINLVSRSLLAGTGYGIVNPAKANGSCPSDPATPMLAQSPAQPAGQGSGQENAALAGTHSRRLEPVPLGGRAKRILDLVVAVPALIVSAPLMLVVALLVKVTAGGPVLFAHRRMGFNGRPFDCYKFRTMVANAEDVLRDHLANNPQAEQEWRTDRKLLHDPRVTFLGRMLRKSSVDELPQLFNILRGEMSCVGPRPIMADELQQYGAFSSDYLRARPGLTGLWQISGRSSTGYARRVVLDAQYVRNWSLWGDIAILAWTVVAVMRFEQAS</sequence>
<keyword evidence="13" id="KW-1185">Reference proteome</keyword>
<dbReference type="PANTHER" id="PTHR30576">
    <property type="entry name" value="COLANIC BIOSYNTHESIS UDP-GLUCOSE LIPID CARRIER TRANSFERASE"/>
    <property type="match status" value="1"/>
</dbReference>
<keyword evidence="6 10" id="KW-1133">Transmembrane helix</keyword>
<evidence type="ECO:0000259" key="11">
    <source>
        <dbReference type="Pfam" id="PF02397"/>
    </source>
</evidence>
<evidence type="ECO:0000256" key="6">
    <source>
        <dbReference type="ARBA" id="ARBA00022989"/>
    </source>
</evidence>
<feature type="region of interest" description="Disordered" evidence="9">
    <location>
        <begin position="38"/>
        <end position="63"/>
    </location>
</feature>
<evidence type="ECO:0000256" key="5">
    <source>
        <dbReference type="ARBA" id="ARBA00022692"/>
    </source>
</evidence>
<comment type="similarity">
    <text evidence="2">Belongs to the bacterial sugar transferase family.</text>
</comment>
<evidence type="ECO:0000256" key="10">
    <source>
        <dbReference type="SAM" id="Phobius"/>
    </source>
</evidence>
<dbReference type="PANTHER" id="PTHR30576:SF4">
    <property type="entry name" value="UNDECAPRENYL-PHOSPHATE GALACTOSE PHOSPHOTRANSFERASE"/>
    <property type="match status" value="1"/>
</dbReference>
<evidence type="ECO:0000313" key="13">
    <source>
        <dbReference type="Proteomes" id="UP001589755"/>
    </source>
</evidence>
<reference evidence="12 13" key="1">
    <citation type="submission" date="2024-09" db="EMBL/GenBank/DDBJ databases">
        <authorList>
            <person name="Sun Q."/>
            <person name="Mori K."/>
        </authorList>
    </citation>
    <scope>NUCLEOTIDE SEQUENCE [LARGE SCALE GENOMIC DNA]</scope>
    <source>
        <strain evidence="12 13">CCM 8543</strain>
    </source>
</reference>
<keyword evidence="5 10" id="KW-0812">Transmembrane</keyword>
<protein>
    <submittedName>
        <fullName evidence="12">Sugar transferase</fullName>
    </submittedName>
</protein>
<dbReference type="Pfam" id="PF02397">
    <property type="entry name" value="Bac_transf"/>
    <property type="match status" value="1"/>
</dbReference>
<evidence type="ECO:0000313" key="12">
    <source>
        <dbReference type="EMBL" id="MFC0208168.1"/>
    </source>
</evidence>
<evidence type="ECO:0000256" key="1">
    <source>
        <dbReference type="ARBA" id="ARBA00004236"/>
    </source>
</evidence>
<keyword evidence="3" id="KW-1003">Cell membrane</keyword>
<evidence type="ECO:0000256" key="8">
    <source>
        <dbReference type="ARBA" id="ARBA00023169"/>
    </source>
</evidence>
<keyword evidence="7 10" id="KW-0472">Membrane</keyword>
<evidence type="ECO:0000256" key="3">
    <source>
        <dbReference type="ARBA" id="ARBA00022475"/>
    </source>
</evidence>
<evidence type="ECO:0000256" key="2">
    <source>
        <dbReference type="ARBA" id="ARBA00006464"/>
    </source>
</evidence>
<accession>A0ABV6D694</accession>
<feature type="transmembrane region" description="Helical" evidence="10">
    <location>
        <begin position="88"/>
        <end position="109"/>
    </location>
</feature>
<keyword evidence="8" id="KW-0270">Exopolysaccharide synthesis</keyword>
<evidence type="ECO:0000256" key="9">
    <source>
        <dbReference type="SAM" id="MobiDB-lite"/>
    </source>
</evidence>
<dbReference type="InterPro" id="IPR003362">
    <property type="entry name" value="Bact_transf"/>
</dbReference>
<name>A0ABV6D694_9HYPH</name>
<dbReference type="RefSeq" id="WP_315903338.1">
    <property type="nucleotide sequence ID" value="NZ_JAODNW010000018.1"/>
</dbReference>
<evidence type="ECO:0000256" key="4">
    <source>
        <dbReference type="ARBA" id="ARBA00022679"/>
    </source>
</evidence>
<gene>
    <name evidence="12" type="ORF">ACFFJ2_07120</name>
</gene>
<dbReference type="EMBL" id="JBHLXD010000009">
    <property type="protein sequence ID" value="MFC0208168.1"/>
    <property type="molecule type" value="Genomic_DNA"/>
</dbReference>
<evidence type="ECO:0000256" key="7">
    <source>
        <dbReference type="ARBA" id="ARBA00023136"/>
    </source>
</evidence>